<evidence type="ECO:0000313" key="8">
    <source>
        <dbReference type="Proteomes" id="UP000191418"/>
    </source>
</evidence>
<evidence type="ECO:0000256" key="4">
    <source>
        <dbReference type="PROSITE-ProRule" id="PRU00284"/>
    </source>
</evidence>
<dbReference type="CDD" id="cd11386">
    <property type="entry name" value="MCP_signal"/>
    <property type="match status" value="1"/>
</dbReference>
<name>A0A1V4T8W6_9GAMM</name>
<protein>
    <recommendedName>
        <fullName evidence="6">Methyl-accepting transducer domain-containing protein</fullName>
    </recommendedName>
</protein>
<dbReference type="Proteomes" id="UP000191418">
    <property type="component" value="Unassembled WGS sequence"/>
</dbReference>
<comment type="similarity">
    <text evidence="3">Belongs to the methyl-accepting chemotaxis (MCP) protein family.</text>
</comment>
<evidence type="ECO:0000259" key="6">
    <source>
        <dbReference type="PROSITE" id="PS50111"/>
    </source>
</evidence>
<dbReference type="SMART" id="SM00283">
    <property type="entry name" value="MA"/>
    <property type="match status" value="1"/>
</dbReference>
<feature type="transmembrane region" description="Helical" evidence="5">
    <location>
        <begin position="9"/>
        <end position="27"/>
    </location>
</feature>
<dbReference type="STRING" id="64969.SAMN02745127_00784"/>
<evidence type="ECO:0000256" key="5">
    <source>
        <dbReference type="SAM" id="Phobius"/>
    </source>
</evidence>
<comment type="subcellular location">
    <subcellularLocation>
        <location evidence="1">Membrane</location>
    </subcellularLocation>
</comment>
<dbReference type="PANTHER" id="PTHR32089:SF120">
    <property type="entry name" value="METHYL-ACCEPTING CHEMOTAXIS PROTEIN TLPQ"/>
    <property type="match status" value="1"/>
</dbReference>
<dbReference type="GO" id="GO:0007165">
    <property type="term" value="P:signal transduction"/>
    <property type="evidence" value="ECO:0007669"/>
    <property type="project" value="UniProtKB-KW"/>
</dbReference>
<dbReference type="PANTHER" id="PTHR32089">
    <property type="entry name" value="METHYL-ACCEPTING CHEMOTAXIS PROTEIN MCPB"/>
    <property type="match status" value="1"/>
</dbReference>
<keyword evidence="2 4" id="KW-0807">Transducer</keyword>
<keyword evidence="5" id="KW-0812">Transmembrane</keyword>
<feature type="transmembrane region" description="Helical" evidence="5">
    <location>
        <begin position="33"/>
        <end position="53"/>
    </location>
</feature>
<keyword evidence="5" id="KW-0472">Membrane</keyword>
<dbReference type="SUPFAM" id="SSF58104">
    <property type="entry name" value="Methyl-accepting chemotaxis protein (MCP) signaling domain"/>
    <property type="match status" value="1"/>
</dbReference>
<dbReference type="OrthoDB" id="2489132at2"/>
<proteinExistence type="inferred from homology"/>
<dbReference type="EMBL" id="MTSM01000001">
    <property type="protein sequence ID" value="OPX57016.1"/>
    <property type="molecule type" value="Genomic_DNA"/>
</dbReference>
<evidence type="ECO:0000256" key="2">
    <source>
        <dbReference type="ARBA" id="ARBA00023224"/>
    </source>
</evidence>
<keyword evidence="5" id="KW-1133">Transmembrane helix</keyword>
<dbReference type="Gene3D" id="1.10.287.950">
    <property type="entry name" value="Methyl-accepting chemotaxis protein"/>
    <property type="match status" value="1"/>
</dbReference>
<accession>A0A1V4T8W6</accession>
<dbReference type="Pfam" id="PF00015">
    <property type="entry name" value="MCPsignal"/>
    <property type="match status" value="1"/>
</dbReference>
<reference evidence="7 8" key="1">
    <citation type="submission" date="2017-01" db="EMBL/GenBank/DDBJ databases">
        <title>Genome Sequencing of a Marine Spirillum, Oceanospirillum multiglobuliferum ATCC 33336, from Japan.</title>
        <authorList>
            <person name="Carney J.G."/>
            <person name="Trachtenberg A.M."/>
            <person name="Rheaume B.A."/>
            <person name="Linnane J.D."/>
            <person name="Pitts N.L."/>
            <person name="Mykles D.L."/>
            <person name="Maclea K.S."/>
        </authorList>
    </citation>
    <scope>NUCLEOTIDE SEQUENCE [LARGE SCALE GENOMIC DNA]</scope>
    <source>
        <strain evidence="7 8">ATCC 33336</strain>
    </source>
</reference>
<sequence length="557" mass="60426">MSQTANAKVVALIAGVPLVGAIVYGITAGELSISLGVILLVTALLAVLLPLLVKSSGSGMSSLQQLLSNEDLSAEDLKQFRERLQRNGAEASPLARFVGNFAKLQQMAKSLGGIASSTAISTAEVSHLADQMNKRIDRQQVEVEKVATRVESITVMMHQVSVNAGSVTELATQAKQQSFAGRDELQEAIMQMQDISARTDHTLSLINQLNEKSARIQDVTKVIEGIAEQTNLLALNAAIEAARAGEHGRGFAVVADEVRGLASRTSDSTQQVAVIVQEIQSSTHEVVSTIEDLVSRINFGSEKVGTVGNRLGEMANQFDEVEQQISGIAEAVISSHEHVEDISASIQSLKDEVISSNAQMHNLSSQAAKLMGGAEKITAELARQAVDGQHRDAYQACREGAKRIQEAFEQAVSSNTLSMDDLFDRDYKPIAGTSPQKYSTRFDQFTDRVLPPIQEDVLKTNGFGYAIMIDDHGYVPTHNNQYSHKETGDPEVDLVKSRSKRIFNDPTGIRGGQNKEKLLLQTYKRDTGEILHDLSVPVIVNGRHWGGFRVGYIPKGN</sequence>
<dbReference type="GO" id="GO:0006935">
    <property type="term" value="P:chemotaxis"/>
    <property type="evidence" value="ECO:0007669"/>
    <property type="project" value="UniProtKB-ARBA"/>
</dbReference>
<evidence type="ECO:0000256" key="1">
    <source>
        <dbReference type="ARBA" id="ARBA00004370"/>
    </source>
</evidence>
<gene>
    <name evidence="7" type="ORF">BTE48_00855</name>
</gene>
<evidence type="ECO:0000256" key="3">
    <source>
        <dbReference type="ARBA" id="ARBA00029447"/>
    </source>
</evidence>
<keyword evidence="8" id="KW-1185">Reference proteome</keyword>
<feature type="domain" description="Methyl-accepting transducer" evidence="6">
    <location>
        <begin position="114"/>
        <end position="350"/>
    </location>
</feature>
<comment type="caution">
    <text evidence="7">The sequence shown here is derived from an EMBL/GenBank/DDBJ whole genome shotgun (WGS) entry which is preliminary data.</text>
</comment>
<dbReference type="PROSITE" id="PS50111">
    <property type="entry name" value="CHEMOTAXIS_TRANSDUC_2"/>
    <property type="match status" value="1"/>
</dbReference>
<dbReference type="AlphaFoldDB" id="A0A1V4T8W6"/>
<dbReference type="InterPro" id="IPR004089">
    <property type="entry name" value="MCPsignal_dom"/>
</dbReference>
<dbReference type="RefSeq" id="WP_159445584.1">
    <property type="nucleotide sequence ID" value="NZ_FUXG01000004.1"/>
</dbReference>
<organism evidence="7 8">
    <name type="scientific">Oceanospirillum multiglobuliferum</name>
    <dbReference type="NCBI Taxonomy" id="64969"/>
    <lineage>
        <taxon>Bacteria</taxon>
        <taxon>Pseudomonadati</taxon>
        <taxon>Pseudomonadota</taxon>
        <taxon>Gammaproteobacteria</taxon>
        <taxon>Oceanospirillales</taxon>
        <taxon>Oceanospirillaceae</taxon>
        <taxon>Oceanospirillum</taxon>
    </lineage>
</organism>
<dbReference type="GO" id="GO:0016020">
    <property type="term" value="C:membrane"/>
    <property type="evidence" value="ECO:0007669"/>
    <property type="project" value="UniProtKB-SubCell"/>
</dbReference>
<evidence type="ECO:0000313" key="7">
    <source>
        <dbReference type="EMBL" id="OPX57016.1"/>
    </source>
</evidence>